<dbReference type="SMART" id="SM00406">
    <property type="entry name" value="IGv"/>
    <property type="match status" value="1"/>
</dbReference>
<evidence type="ECO:0000313" key="2">
    <source>
        <dbReference type="Ensembl" id="ENSFHEP00000020901.1"/>
    </source>
</evidence>
<dbReference type="InterPro" id="IPR013106">
    <property type="entry name" value="Ig_V-set"/>
</dbReference>
<dbReference type="Gene3D" id="2.60.40.10">
    <property type="entry name" value="Immunoglobulins"/>
    <property type="match status" value="1"/>
</dbReference>
<dbReference type="InterPro" id="IPR007110">
    <property type="entry name" value="Ig-like_dom"/>
</dbReference>
<evidence type="ECO:0000259" key="1">
    <source>
        <dbReference type="PROSITE" id="PS50835"/>
    </source>
</evidence>
<dbReference type="InterPro" id="IPR003598">
    <property type="entry name" value="Ig_sub2"/>
</dbReference>
<organism evidence="2 3">
    <name type="scientific">Fundulus heteroclitus</name>
    <name type="common">Killifish</name>
    <name type="synonym">Mummichog</name>
    <dbReference type="NCBI Taxonomy" id="8078"/>
    <lineage>
        <taxon>Eukaryota</taxon>
        <taxon>Metazoa</taxon>
        <taxon>Chordata</taxon>
        <taxon>Craniata</taxon>
        <taxon>Vertebrata</taxon>
        <taxon>Euteleostomi</taxon>
        <taxon>Actinopterygii</taxon>
        <taxon>Neopterygii</taxon>
        <taxon>Teleostei</taxon>
        <taxon>Neoteleostei</taxon>
        <taxon>Acanthomorphata</taxon>
        <taxon>Ovalentaria</taxon>
        <taxon>Atherinomorphae</taxon>
        <taxon>Cyprinodontiformes</taxon>
        <taxon>Fundulidae</taxon>
        <taxon>Fundulus</taxon>
    </lineage>
</organism>
<dbReference type="Pfam" id="PF07686">
    <property type="entry name" value="V-set"/>
    <property type="match status" value="1"/>
</dbReference>
<dbReference type="SMART" id="SM00408">
    <property type="entry name" value="IGc2"/>
    <property type="match status" value="1"/>
</dbReference>
<dbReference type="STRING" id="8078.ENSFHEP00000020901"/>
<keyword evidence="3" id="KW-1185">Reference proteome</keyword>
<dbReference type="GeneTree" id="ENSGT00940000153770"/>
<dbReference type="PANTHER" id="PTHR23267">
    <property type="entry name" value="IMMUNOGLOBULIN LIGHT CHAIN"/>
    <property type="match status" value="1"/>
</dbReference>
<dbReference type="Ensembl" id="ENSFHET00000030600.1">
    <property type="protein sequence ID" value="ENSFHEP00000020901.1"/>
    <property type="gene ID" value="ENSFHEG00000022848.1"/>
</dbReference>
<proteinExistence type="predicted"/>
<dbReference type="SUPFAM" id="SSF48726">
    <property type="entry name" value="Immunoglobulin"/>
    <property type="match status" value="1"/>
</dbReference>
<dbReference type="Proteomes" id="UP000265000">
    <property type="component" value="Unplaced"/>
</dbReference>
<reference evidence="2" key="2">
    <citation type="submission" date="2025-09" db="UniProtKB">
        <authorList>
            <consortium name="Ensembl"/>
        </authorList>
    </citation>
    <scope>IDENTIFICATION</scope>
</reference>
<protein>
    <recommendedName>
        <fullName evidence="1">Ig-like domain-containing protein</fullName>
    </recommendedName>
</protein>
<dbReference type="InterPro" id="IPR036179">
    <property type="entry name" value="Ig-like_dom_sf"/>
</dbReference>
<dbReference type="FunFam" id="2.60.40.10:FF:001230">
    <property type="entry name" value="Immunoglobulin kappa variable 8-16"/>
    <property type="match status" value="1"/>
</dbReference>
<accession>A0A3Q2Q3H0</accession>
<dbReference type="InterPro" id="IPR013783">
    <property type="entry name" value="Ig-like_fold"/>
</dbReference>
<evidence type="ECO:0000313" key="3">
    <source>
        <dbReference type="Proteomes" id="UP000265000"/>
    </source>
</evidence>
<dbReference type="InterPro" id="IPR050150">
    <property type="entry name" value="IgV_Light_Chain"/>
</dbReference>
<sequence>MTQTPASLSVVPGQTVSITCKASQHVSNEVDWYLQRPGEAIKLLIYQRSYRHSGVSDRFSGSQSGSDYTLTISRVQAEDAGVYHCQQDWSTPFTQCYNVVQKPPSAAEELIHSCTENTSCTNGEHNSSLLKISH</sequence>
<reference evidence="2" key="1">
    <citation type="submission" date="2025-08" db="UniProtKB">
        <authorList>
            <consortium name="Ensembl"/>
        </authorList>
    </citation>
    <scope>IDENTIFICATION</scope>
</reference>
<dbReference type="SMART" id="SM00409">
    <property type="entry name" value="IG"/>
    <property type="match status" value="1"/>
</dbReference>
<dbReference type="PROSITE" id="PS50835">
    <property type="entry name" value="IG_LIKE"/>
    <property type="match status" value="1"/>
</dbReference>
<feature type="domain" description="Ig-like" evidence="1">
    <location>
        <begin position="1"/>
        <end position="86"/>
    </location>
</feature>
<dbReference type="InterPro" id="IPR003599">
    <property type="entry name" value="Ig_sub"/>
</dbReference>
<name>A0A3Q2Q3H0_FUNHE</name>
<dbReference type="AlphaFoldDB" id="A0A3Q2Q3H0"/>